<dbReference type="KEGG" id="knv:Pan216_45200"/>
<evidence type="ECO:0000259" key="4">
    <source>
        <dbReference type="PROSITE" id="PS51371"/>
    </source>
</evidence>
<evidence type="ECO:0000256" key="2">
    <source>
        <dbReference type="PROSITE-ProRule" id="PRU00703"/>
    </source>
</evidence>
<evidence type="ECO:0000256" key="3">
    <source>
        <dbReference type="SAM" id="MobiDB-lite"/>
    </source>
</evidence>
<dbReference type="Proteomes" id="UP000317093">
    <property type="component" value="Chromosome"/>
</dbReference>
<dbReference type="PROSITE" id="PS51371">
    <property type="entry name" value="CBS"/>
    <property type="match status" value="2"/>
</dbReference>
<dbReference type="Gene3D" id="3.10.580.10">
    <property type="entry name" value="CBS-domain"/>
    <property type="match status" value="1"/>
</dbReference>
<dbReference type="OrthoDB" id="5295985at2"/>
<dbReference type="EMBL" id="CP036279">
    <property type="protein sequence ID" value="QDU63639.1"/>
    <property type="molecule type" value="Genomic_DNA"/>
</dbReference>
<dbReference type="InterPro" id="IPR046342">
    <property type="entry name" value="CBS_dom_sf"/>
</dbReference>
<accession>A0A518B9J9</accession>
<dbReference type="InterPro" id="IPR000644">
    <property type="entry name" value="CBS_dom"/>
</dbReference>
<proteinExistence type="predicted"/>
<organism evidence="5 6">
    <name type="scientific">Kolteria novifilia</name>
    <dbReference type="NCBI Taxonomy" id="2527975"/>
    <lineage>
        <taxon>Bacteria</taxon>
        <taxon>Pseudomonadati</taxon>
        <taxon>Planctomycetota</taxon>
        <taxon>Planctomycetia</taxon>
        <taxon>Kolteriales</taxon>
        <taxon>Kolteriaceae</taxon>
        <taxon>Kolteria</taxon>
    </lineage>
</organism>
<dbReference type="AlphaFoldDB" id="A0A518B9J9"/>
<feature type="domain" description="CBS" evidence="4">
    <location>
        <begin position="35"/>
        <end position="91"/>
    </location>
</feature>
<name>A0A518B9J9_9BACT</name>
<keyword evidence="1 2" id="KW-0129">CBS domain</keyword>
<reference evidence="5 6" key="1">
    <citation type="submission" date="2019-02" db="EMBL/GenBank/DDBJ databases">
        <title>Deep-cultivation of Planctomycetes and their phenomic and genomic characterization uncovers novel biology.</title>
        <authorList>
            <person name="Wiegand S."/>
            <person name="Jogler M."/>
            <person name="Boedeker C."/>
            <person name="Pinto D."/>
            <person name="Vollmers J."/>
            <person name="Rivas-Marin E."/>
            <person name="Kohn T."/>
            <person name="Peeters S.H."/>
            <person name="Heuer A."/>
            <person name="Rast P."/>
            <person name="Oberbeckmann S."/>
            <person name="Bunk B."/>
            <person name="Jeske O."/>
            <person name="Meyerdierks A."/>
            <person name="Storesund J.E."/>
            <person name="Kallscheuer N."/>
            <person name="Luecker S."/>
            <person name="Lage O.M."/>
            <person name="Pohl T."/>
            <person name="Merkel B.J."/>
            <person name="Hornburger P."/>
            <person name="Mueller R.-W."/>
            <person name="Bruemmer F."/>
            <person name="Labrenz M."/>
            <person name="Spormann A.M."/>
            <person name="Op den Camp H."/>
            <person name="Overmann J."/>
            <person name="Amann R."/>
            <person name="Jetten M.S.M."/>
            <person name="Mascher T."/>
            <person name="Medema M.H."/>
            <person name="Devos D.P."/>
            <person name="Kaster A.-K."/>
            <person name="Ovreas L."/>
            <person name="Rohde M."/>
            <person name="Galperin M.Y."/>
            <person name="Jogler C."/>
        </authorList>
    </citation>
    <scope>NUCLEOTIDE SEQUENCE [LARGE SCALE GENOMIC DNA]</scope>
    <source>
        <strain evidence="5 6">Pan216</strain>
    </source>
</reference>
<dbReference type="InterPro" id="IPR051257">
    <property type="entry name" value="Diverse_CBS-Domain"/>
</dbReference>
<evidence type="ECO:0000313" key="5">
    <source>
        <dbReference type="EMBL" id="QDU63639.1"/>
    </source>
</evidence>
<dbReference type="SUPFAM" id="SSF54631">
    <property type="entry name" value="CBS-domain pair"/>
    <property type="match status" value="1"/>
</dbReference>
<dbReference type="Pfam" id="PF00571">
    <property type="entry name" value="CBS"/>
    <property type="match status" value="2"/>
</dbReference>
<dbReference type="PANTHER" id="PTHR43080">
    <property type="entry name" value="CBS DOMAIN-CONTAINING PROTEIN CBSX3, MITOCHONDRIAL"/>
    <property type="match status" value="1"/>
</dbReference>
<dbReference type="PANTHER" id="PTHR43080:SF2">
    <property type="entry name" value="CBS DOMAIN-CONTAINING PROTEIN"/>
    <property type="match status" value="1"/>
</dbReference>
<keyword evidence="6" id="KW-1185">Reference proteome</keyword>
<feature type="domain" description="CBS" evidence="4">
    <location>
        <begin position="101"/>
        <end position="156"/>
    </location>
</feature>
<evidence type="ECO:0000256" key="1">
    <source>
        <dbReference type="ARBA" id="ARBA00023122"/>
    </source>
</evidence>
<dbReference type="RefSeq" id="WP_145261259.1">
    <property type="nucleotide sequence ID" value="NZ_CP036279.1"/>
</dbReference>
<feature type="region of interest" description="Disordered" evidence="3">
    <location>
        <begin position="1"/>
        <end position="21"/>
    </location>
</feature>
<gene>
    <name evidence="5" type="ORF">Pan216_45200</name>
</gene>
<dbReference type="SMART" id="SM00116">
    <property type="entry name" value="CBS"/>
    <property type="match status" value="2"/>
</dbReference>
<sequence length="156" mass="17341">MSTPEEFEDPLSNYEPPEYDDPLHQALAEETVAEISGRPFLTITPDTPIERAVRTLADAEIACLLVAEDYELKGVFSLRDMLDKVADRLPELKGRPVSEFMSAEPVYVQESDSASAAISVMAVIGHRHVPVLDVNDKIAGIVSPQRVTRFLLDRFE</sequence>
<evidence type="ECO:0000313" key="6">
    <source>
        <dbReference type="Proteomes" id="UP000317093"/>
    </source>
</evidence>
<protein>
    <submittedName>
        <fullName evidence="5">CBS domain protein</fullName>
    </submittedName>
</protein>